<accession>A0A8K0IVD5</accession>
<dbReference type="SUPFAM" id="SSF50978">
    <property type="entry name" value="WD40 repeat-like"/>
    <property type="match status" value="1"/>
</dbReference>
<dbReference type="InterPro" id="IPR051510">
    <property type="entry name" value="SKI8"/>
</dbReference>
<evidence type="ECO:0000256" key="1">
    <source>
        <dbReference type="ARBA" id="ARBA00022574"/>
    </source>
</evidence>
<dbReference type="PROSITE" id="PS50082">
    <property type="entry name" value="WD_REPEATS_2"/>
    <property type="match status" value="1"/>
</dbReference>
<evidence type="ECO:0008006" key="6">
    <source>
        <dbReference type="Google" id="ProtNLM"/>
    </source>
</evidence>
<dbReference type="InterPro" id="IPR001680">
    <property type="entry name" value="WD40_rpt"/>
</dbReference>
<dbReference type="AlphaFoldDB" id="A0A8K0IVD5"/>
<keyword evidence="1 3" id="KW-0853">WD repeat</keyword>
<dbReference type="OrthoDB" id="538223at2759"/>
<feature type="repeat" description="WD" evidence="3">
    <location>
        <begin position="57"/>
        <end position="98"/>
    </location>
</feature>
<dbReference type="Gene3D" id="2.130.10.10">
    <property type="entry name" value="YVTN repeat-like/Quinoprotein amine dehydrogenase"/>
    <property type="match status" value="1"/>
</dbReference>
<evidence type="ECO:0000313" key="5">
    <source>
        <dbReference type="Proteomes" id="UP000797356"/>
    </source>
</evidence>
<reference evidence="4" key="1">
    <citation type="journal article" date="2017" name="Gigascience">
        <title>The genome draft of coconut (Cocos nucifera).</title>
        <authorList>
            <person name="Xiao Y."/>
            <person name="Xu P."/>
            <person name="Fan H."/>
            <person name="Baudouin L."/>
            <person name="Xia W."/>
            <person name="Bocs S."/>
            <person name="Xu J."/>
            <person name="Li Q."/>
            <person name="Guo A."/>
            <person name="Zhou L."/>
            <person name="Li J."/>
            <person name="Wu Y."/>
            <person name="Ma Z."/>
            <person name="Armero A."/>
            <person name="Issali A.E."/>
            <person name="Liu N."/>
            <person name="Peng M."/>
            <person name="Yang Y."/>
        </authorList>
    </citation>
    <scope>NUCLEOTIDE SEQUENCE</scope>
    <source>
        <tissue evidence="4">Spear leaf of Hainan Tall coconut</tissue>
    </source>
</reference>
<organism evidence="4 5">
    <name type="scientific">Cocos nucifera</name>
    <name type="common">Coconut palm</name>
    <dbReference type="NCBI Taxonomy" id="13894"/>
    <lineage>
        <taxon>Eukaryota</taxon>
        <taxon>Viridiplantae</taxon>
        <taxon>Streptophyta</taxon>
        <taxon>Embryophyta</taxon>
        <taxon>Tracheophyta</taxon>
        <taxon>Spermatophyta</taxon>
        <taxon>Magnoliopsida</taxon>
        <taxon>Liliopsida</taxon>
        <taxon>Arecaceae</taxon>
        <taxon>Arecoideae</taxon>
        <taxon>Cocoseae</taxon>
        <taxon>Attaleinae</taxon>
        <taxon>Cocos</taxon>
    </lineage>
</organism>
<dbReference type="PANTHER" id="PTHR44090:SF1">
    <property type="entry name" value="SUPERKILLER COMPLEX PROTEIN 8"/>
    <property type="match status" value="1"/>
</dbReference>
<name>A0A8K0IVD5_COCNU</name>
<sequence length="268" mass="29058">MKLVGLKTVENAHDESIWVAAWVPVTNERPALLKAGLVDETVRLWHPDELASARPPSRGHTLGVISIAAHPAGTVAASASLNSFIRVFDIDSNASVAALEAPPSEVWNMQFDPKFARRSAKKSQSKVTGPTGSLYTSNTKDFMKLGPAKVKLHQHYAITSCMEGKDPWQAVPLDLFVCDLVRHPKLQHQLLLQYHRHLLPPHHTRDLIPPNGSKDGVGSFNRVVMPTIDKSISMVGDGALVVANELEKGNVSVKGGEISAKYGGAIYA</sequence>
<protein>
    <recommendedName>
        <fullName evidence="6">Transducin/WD40 repeat-like superfamily protein</fullName>
    </recommendedName>
</protein>
<evidence type="ECO:0000313" key="4">
    <source>
        <dbReference type="EMBL" id="KAG1368271.1"/>
    </source>
</evidence>
<dbReference type="Proteomes" id="UP000797356">
    <property type="component" value="Chromosome 14"/>
</dbReference>
<dbReference type="InterPro" id="IPR036322">
    <property type="entry name" value="WD40_repeat_dom_sf"/>
</dbReference>
<evidence type="ECO:0000256" key="2">
    <source>
        <dbReference type="ARBA" id="ARBA00022737"/>
    </source>
</evidence>
<evidence type="ECO:0000256" key="3">
    <source>
        <dbReference type="PROSITE-ProRule" id="PRU00221"/>
    </source>
</evidence>
<dbReference type="InterPro" id="IPR015943">
    <property type="entry name" value="WD40/YVTN_repeat-like_dom_sf"/>
</dbReference>
<dbReference type="EMBL" id="CM017885">
    <property type="protein sequence ID" value="KAG1368271.1"/>
    <property type="molecule type" value="Genomic_DNA"/>
</dbReference>
<gene>
    <name evidence="4" type="ORF">COCNU_14G007390</name>
</gene>
<dbReference type="GO" id="GO:0016593">
    <property type="term" value="C:Cdc73/Paf1 complex"/>
    <property type="evidence" value="ECO:0007669"/>
    <property type="project" value="TreeGrafter"/>
</dbReference>
<dbReference type="PANTHER" id="PTHR44090">
    <property type="entry name" value="WD REPEAT-CONTAINING PROTEIN 61"/>
    <property type="match status" value="1"/>
</dbReference>
<keyword evidence="2" id="KW-0677">Repeat</keyword>
<proteinExistence type="predicted"/>
<keyword evidence="5" id="KW-1185">Reference proteome</keyword>
<reference evidence="4" key="2">
    <citation type="submission" date="2019-07" db="EMBL/GenBank/DDBJ databases">
        <authorList>
            <person name="Yang Y."/>
            <person name="Bocs S."/>
            <person name="Baudouin L."/>
        </authorList>
    </citation>
    <scope>NUCLEOTIDE SEQUENCE</scope>
    <source>
        <tissue evidence="4">Spear leaf of Hainan Tall coconut</tissue>
    </source>
</reference>
<comment type="caution">
    <text evidence="4">The sequence shown here is derived from an EMBL/GenBank/DDBJ whole genome shotgun (WGS) entry which is preliminary data.</text>
</comment>